<dbReference type="AlphaFoldDB" id="A0A0D6EWF7"/>
<evidence type="ECO:0000313" key="3">
    <source>
        <dbReference type="Proteomes" id="UP000064007"/>
    </source>
</evidence>
<evidence type="ECO:0000313" key="2">
    <source>
        <dbReference type="EMBL" id="CEZ19789.1"/>
    </source>
</evidence>
<dbReference type="InterPro" id="IPR005835">
    <property type="entry name" value="NTP_transferase_dom"/>
</dbReference>
<dbReference type="Proteomes" id="UP000064007">
    <property type="component" value="Chromosome 1"/>
</dbReference>
<accession>A0A0D6EWF7</accession>
<dbReference type="InterPro" id="IPR050486">
    <property type="entry name" value="Mannose-1P_guanyltransferase"/>
</dbReference>
<organism evidence="2 3">
    <name type="scientific">Candidatus Methylopumilus planktonicus</name>
    <dbReference type="NCBI Taxonomy" id="1581557"/>
    <lineage>
        <taxon>Bacteria</taxon>
        <taxon>Pseudomonadati</taxon>
        <taxon>Pseudomonadota</taxon>
        <taxon>Betaproteobacteria</taxon>
        <taxon>Nitrosomonadales</taxon>
        <taxon>Methylophilaceae</taxon>
        <taxon>Candidatus Methylopumilus</taxon>
    </lineage>
</organism>
<dbReference type="InterPro" id="IPR029044">
    <property type="entry name" value="Nucleotide-diphossugar_trans"/>
</dbReference>
<dbReference type="OrthoDB" id="9788272at2"/>
<dbReference type="Gene3D" id="3.90.550.10">
    <property type="entry name" value="Spore Coat Polysaccharide Biosynthesis Protein SpsA, Chain A"/>
    <property type="match status" value="1"/>
</dbReference>
<dbReference type="HOGENOM" id="CLU_029499_2_0_4"/>
<reference evidence="3" key="1">
    <citation type="submission" date="2014-12" db="EMBL/GenBank/DDBJ databases">
        <authorList>
            <person name="Salcher M.M."/>
        </authorList>
    </citation>
    <scope>NUCLEOTIDE SEQUENCE [LARGE SCALE GENOMIC DNA]</scope>
    <source>
        <strain evidence="3">MMS-10A-171</strain>
    </source>
</reference>
<sequence>MYSVAILAGGLATRLGEVTKKLPKSLLEISGKPFIFHQLDILKSQGVKNVVLCVGHLGEMIESAVGDGRNFNLSIKYSYDGDKQLGTGGSISKALHLLDPNFFVLYGDSLLPINFEKVQKAYDAKKLGLMTIIKNDNAWDLSNVLYLDGKLIEYNKRNPKPNMKYIDYGLSILNKSAFNYFINEQIFDLSDLFALLSSRSELSAFEVYERFYEIGSQKGIQETEDYLNNFKLG</sequence>
<keyword evidence="2" id="KW-0548">Nucleotidyltransferase</keyword>
<dbReference type="RefSeq" id="WP_046488287.1">
    <property type="nucleotide sequence ID" value="NZ_LN827929.1"/>
</dbReference>
<dbReference type="SUPFAM" id="SSF53448">
    <property type="entry name" value="Nucleotide-diphospho-sugar transferases"/>
    <property type="match status" value="1"/>
</dbReference>
<name>A0A0D6EWF7_9PROT</name>
<feature type="domain" description="Nucleotidyl transferase" evidence="1">
    <location>
        <begin position="6"/>
        <end position="133"/>
    </location>
</feature>
<keyword evidence="3" id="KW-1185">Reference proteome</keyword>
<dbReference type="KEGG" id="mbat:BN1208_0904"/>
<proteinExistence type="predicted"/>
<dbReference type="GO" id="GO:0047343">
    <property type="term" value="F:glucose-1-phosphate cytidylyltransferase activity"/>
    <property type="evidence" value="ECO:0007669"/>
    <property type="project" value="UniProtKB-EC"/>
</dbReference>
<keyword evidence="2" id="KW-0808">Transferase</keyword>
<dbReference type="EC" id="2.7.7.33" evidence="2"/>
<gene>
    <name evidence="2" type="primary">rfbF</name>
    <name evidence="2" type="ORF">BN1208_0904</name>
</gene>
<dbReference type="PANTHER" id="PTHR22572">
    <property type="entry name" value="SUGAR-1-PHOSPHATE GUANYL TRANSFERASE"/>
    <property type="match status" value="1"/>
</dbReference>
<dbReference type="CDD" id="cd06915">
    <property type="entry name" value="NTP_transferase_WcbM_like"/>
    <property type="match status" value="1"/>
</dbReference>
<protein>
    <submittedName>
        <fullName evidence="2">Glucose-1-phosphate cytidylyltransferase</fullName>
        <ecNumber evidence="2">2.7.7.33</ecNumber>
    </submittedName>
</protein>
<dbReference type="STRING" id="1581557.BN1208_0904"/>
<evidence type="ECO:0000259" key="1">
    <source>
        <dbReference type="Pfam" id="PF00483"/>
    </source>
</evidence>
<dbReference type="Pfam" id="PF00483">
    <property type="entry name" value="NTP_transferase"/>
    <property type="match status" value="1"/>
</dbReference>
<dbReference type="EMBL" id="LN827929">
    <property type="protein sequence ID" value="CEZ19789.1"/>
    <property type="molecule type" value="Genomic_DNA"/>
</dbReference>